<reference evidence="1" key="1">
    <citation type="journal article" date="2021" name="Microb. Physiol.">
        <title>Proteogenomic Insights into the Physiology of Marine, Sulfate-Reducing, Filamentous Desulfonema limicola and Desulfonema magnum.</title>
        <authorList>
            <person name="Schnaars V."/>
            <person name="Wohlbrand L."/>
            <person name="Scheve S."/>
            <person name="Hinrichs C."/>
            <person name="Reinhardt R."/>
            <person name="Rabus R."/>
        </authorList>
    </citation>
    <scope>NUCLEOTIDE SEQUENCE</scope>
    <source>
        <strain evidence="1">4be13</strain>
    </source>
</reference>
<accession>A0A975BKE8</accession>
<name>A0A975BKE8_9BACT</name>
<evidence type="ECO:0000313" key="1">
    <source>
        <dbReference type="EMBL" id="QTA87065.1"/>
    </source>
</evidence>
<dbReference type="KEGG" id="dmm:dnm_030920"/>
<sequence length="41" mass="4610">MKKLFVANHIHPCFPVPQGRGHEFVVALLCCKYAVLMGLLQ</sequence>
<gene>
    <name evidence="1" type="ORF">dnm_030920</name>
</gene>
<protein>
    <submittedName>
        <fullName evidence="1">Uncharacterized protein</fullName>
    </submittedName>
</protein>
<dbReference type="EMBL" id="CP061800">
    <property type="protein sequence ID" value="QTA87065.1"/>
    <property type="molecule type" value="Genomic_DNA"/>
</dbReference>
<dbReference type="AlphaFoldDB" id="A0A975BKE8"/>
<dbReference type="Proteomes" id="UP000663722">
    <property type="component" value="Chromosome"/>
</dbReference>
<evidence type="ECO:0000313" key="2">
    <source>
        <dbReference type="Proteomes" id="UP000663722"/>
    </source>
</evidence>
<proteinExistence type="predicted"/>
<organism evidence="1 2">
    <name type="scientific">Desulfonema magnum</name>
    <dbReference type="NCBI Taxonomy" id="45655"/>
    <lineage>
        <taxon>Bacteria</taxon>
        <taxon>Pseudomonadati</taxon>
        <taxon>Thermodesulfobacteriota</taxon>
        <taxon>Desulfobacteria</taxon>
        <taxon>Desulfobacterales</taxon>
        <taxon>Desulfococcaceae</taxon>
        <taxon>Desulfonema</taxon>
    </lineage>
</organism>
<keyword evidence="2" id="KW-1185">Reference proteome</keyword>